<dbReference type="RefSeq" id="WP_379873482.1">
    <property type="nucleotide sequence ID" value="NZ_JBHTBH010000014.1"/>
</dbReference>
<dbReference type="InterPro" id="IPR053931">
    <property type="entry name" value="RapZ_C"/>
</dbReference>
<sequence>MTQVAITTAGYLHGELPAAHISLDLRRHFRDPHINPALRYLTGRDQEVYDTVLSTPGIDALIDATVAQVEAYLAGPSAEGRPVEVVVACAGGRHRAAVVGAELDRRLRARGVEVELVHRDLDKDVVAR</sequence>
<dbReference type="EMBL" id="JBHTBH010000014">
    <property type="protein sequence ID" value="MFC7330843.1"/>
    <property type="molecule type" value="Genomic_DNA"/>
</dbReference>
<comment type="caution">
    <text evidence="2">The sequence shown here is derived from an EMBL/GenBank/DDBJ whole genome shotgun (WGS) entry which is preliminary data.</text>
</comment>
<dbReference type="InterPro" id="IPR005337">
    <property type="entry name" value="RapZ-like"/>
</dbReference>
<protein>
    <submittedName>
        <fullName evidence="2">ATPase</fullName>
    </submittedName>
</protein>
<feature type="domain" description="RapZ C-terminal" evidence="1">
    <location>
        <begin position="3"/>
        <end position="121"/>
    </location>
</feature>
<dbReference type="Proteomes" id="UP001596540">
    <property type="component" value="Unassembled WGS sequence"/>
</dbReference>
<evidence type="ECO:0000259" key="1">
    <source>
        <dbReference type="Pfam" id="PF22740"/>
    </source>
</evidence>
<proteinExistence type="predicted"/>
<dbReference type="Pfam" id="PF22740">
    <property type="entry name" value="PapZ_C"/>
    <property type="match status" value="1"/>
</dbReference>
<evidence type="ECO:0000313" key="2">
    <source>
        <dbReference type="EMBL" id="MFC7330843.1"/>
    </source>
</evidence>
<organism evidence="2 3">
    <name type="scientific">Marinactinospora rubrisoli</name>
    <dbReference type="NCBI Taxonomy" id="2715399"/>
    <lineage>
        <taxon>Bacteria</taxon>
        <taxon>Bacillati</taxon>
        <taxon>Actinomycetota</taxon>
        <taxon>Actinomycetes</taxon>
        <taxon>Streptosporangiales</taxon>
        <taxon>Nocardiopsidaceae</taxon>
        <taxon>Marinactinospora</taxon>
    </lineage>
</organism>
<reference evidence="3" key="1">
    <citation type="journal article" date="2019" name="Int. J. Syst. Evol. Microbiol.">
        <title>The Global Catalogue of Microorganisms (GCM) 10K type strain sequencing project: providing services to taxonomists for standard genome sequencing and annotation.</title>
        <authorList>
            <consortium name="The Broad Institute Genomics Platform"/>
            <consortium name="The Broad Institute Genome Sequencing Center for Infectious Disease"/>
            <person name="Wu L."/>
            <person name="Ma J."/>
        </authorList>
    </citation>
    <scope>NUCLEOTIDE SEQUENCE [LARGE SCALE GENOMIC DNA]</scope>
    <source>
        <strain evidence="3">CGMCC 4.7382</strain>
    </source>
</reference>
<gene>
    <name evidence="2" type="ORF">ACFQRF_24210</name>
</gene>
<dbReference type="PANTHER" id="PTHR30448:SF0">
    <property type="entry name" value="RNASE ADAPTER PROTEIN RAPZ"/>
    <property type="match status" value="1"/>
</dbReference>
<dbReference type="PANTHER" id="PTHR30448">
    <property type="entry name" value="RNASE ADAPTER PROTEIN RAPZ"/>
    <property type="match status" value="1"/>
</dbReference>
<accession>A0ABW2KLV3</accession>
<keyword evidence="3" id="KW-1185">Reference proteome</keyword>
<evidence type="ECO:0000313" key="3">
    <source>
        <dbReference type="Proteomes" id="UP001596540"/>
    </source>
</evidence>
<name>A0ABW2KLV3_9ACTN</name>